<keyword evidence="1" id="KW-1133">Transmembrane helix</keyword>
<keyword evidence="1" id="KW-0812">Transmembrane</keyword>
<name>A0ABP8I138_9GAMM</name>
<feature type="transmembrane region" description="Helical" evidence="1">
    <location>
        <begin position="71"/>
        <end position="92"/>
    </location>
</feature>
<evidence type="ECO:0000313" key="2">
    <source>
        <dbReference type="EMBL" id="GAA4348972.1"/>
    </source>
</evidence>
<feature type="transmembrane region" description="Helical" evidence="1">
    <location>
        <begin position="9"/>
        <end position="29"/>
    </location>
</feature>
<gene>
    <name evidence="2" type="ORF">GCM10023150_12910</name>
</gene>
<sequence length="139" mass="15645">MEHGEGKYIWYITWMITDILILLYVAFQAVVTNKITKEEMAVSIFTTIAIAFYIGRFVERHFTEFSLIKGLQAYALPAVNICIIIVLTAPVIKQLVLLAGKHLNGITIFGLRFSVSSVRSSVVLADSKGLSKQKRRIPR</sequence>
<reference evidence="3" key="1">
    <citation type="journal article" date="2019" name="Int. J. Syst. Evol. Microbiol.">
        <title>The Global Catalogue of Microorganisms (GCM) 10K type strain sequencing project: providing services to taxonomists for standard genome sequencing and annotation.</title>
        <authorList>
            <consortium name="The Broad Institute Genomics Platform"/>
            <consortium name="The Broad Institute Genome Sequencing Center for Infectious Disease"/>
            <person name="Wu L."/>
            <person name="Ma J."/>
        </authorList>
    </citation>
    <scope>NUCLEOTIDE SEQUENCE [LARGE SCALE GENOMIC DNA]</scope>
    <source>
        <strain evidence="3">JCM 17727</strain>
    </source>
</reference>
<keyword evidence="1" id="KW-0472">Membrane</keyword>
<dbReference type="EMBL" id="BAABFU010000002">
    <property type="protein sequence ID" value="GAA4348972.1"/>
    <property type="molecule type" value="Genomic_DNA"/>
</dbReference>
<protein>
    <submittedName>
        <fullName evidence="2">Uncharacterized protein</fullName>
    </submittedName>
</protein>
<evidence type="ECO:0000256" key="1">
    <source>
        <dbReference type="SAM" id="Phobius"/>
    </source>
</evidence>
<evidence type="ECO:0000313" key="3">
    <source>
        <dbReference type="Proteomes" id="UP001501294"/>
    </source>
</evidence>
<proteinExistence type="predicted"/>
<dbReference type="Proteomes" id="UP001501294">
    <property type="component" value="Unassembled WGS sequence"/>
</dbReference>
<accession>A0ABP8I138</accession>
<comment type="caution">
    <text evidence="2">The sequence shown here is derived from an EMBL/GenBank/DDBJ whole genome shotgun (WGS) entry which is preliminary data.</text>
</comment>
<feature type="transmembrane region" description="Helical" evidence="1">
    <location>
        <begin position="41"/>
        <end position="59"/>
    </location>
</feature>
<keyword evidence="3" id="KW-1185">Reference proteome</keyword>
<organism evidence="2 3">
    <name type="scientific">Kangiella taiwanensis</name>
    <dbReference type="NCBI Taxonomy" id="1079179"/>
    <lineage>
        <taxon>Bacteria</taxon>
        <taxon>Pseudomonadati</taxon>
        <taxon>Pseudomonadota</taxon>
        <taxon>Gammaproteobacteria</taxon>
        <taxon>Kangiellales</taxon>
        <taxon>Kangiellaceae</taxon>
        <taxon>Kangiella</taxon>
    </lineage>
</organism>